<keyword evidence="1" id="KW-0472">Membrane</keyword>
<dbReference type="EMBL" id="ASWJ01000008">
    <property type="protein sequence ID" value="EOW80503.1"/>
    <property type="molecule type" value="Genomic_DNA"/>
</dbReference>
<evidence type="ECO:0008006" key="4">
    <source>
        <dbReference type="Google" id="ProtNLM"/>
    </source>
</evidence>
<feature type="transmembrane region" description="Helical" evidence="1">
    <location>
        <begin position="304"/>
        <end position="321"/>
    </location>
</feature>
<keyword evidence="1" id="KW-1133">Transmembrane helix</keyword>
<dbReference type="RefSeq" id="WP_016183202.1">
    <property type="nucleotide sequence ID" value="NZ_JXKI01000001.1"/>
</dbReference>
<dbReference type="eggNOG" id="ENOG502ZDT6">
    <property type="taxonomic scope" value="Bacteria"/>
</dbReference>
<organism evidence="2 3">
    <name type="scientific">Enterococcus columbae DSM 7374 = ATCC 51263</name>
    <dbReference type="NCBI Taxonomy" id="1121865"/>
    <lineage>
        <taxon>Bacteria</taxon>
        <taxon>Bacillati</taxon>
        <taxon>Bacillota</taxon>
        <taxon>Bacilli</taxon>
        <taxon>Lactobacillales</taxon>
        <taxon>Enterococcaceae</taxon>
        <taxon>Enterococcus</taxon>
    </lineage>
</organism>
<dbReference type="Proteomes" id="UP000014113">
    <property type="component" value="Unassembled WGS sequence"/>
</dbReference>
<feature type="transmembrane region" description="Helical" evidence="1">
    <location>
        <begin position="153"/>
        <end position="180"/>
    </location>
</feature>
<evidence type="ECO:0000313" key="2">
    <source>
        <dbReference type="EMBL" id="EOW80503.1"/>
    </source>
</evidence>
<feature type="transmembrane region" description="Helical" evidence="1">
    <location>
        <begin position="192"/>
        <end position="217"/>
    </location>
</feature>
<sequence>MLYKIFWQRSKWLILLASLIIIGSFSLSAKDLSNQWHQNYDYYHSKEFNQYFDETPKNFLQGFKKGSTKADYIRYNLTLHSKNTDYYLQPNSDLDHTDWIGYLSATGSMSIFGRIFFFLFLGFAIFFIDLKTHFNKYLLSLNVKRSTIFRKKVIFYSLIVFISTLMGCIIAQSILCISIPSEYLNVTFLQSIYASICTTLTYFTIYIIGLACGVVLGHMVLGPLSIVLVFYYAAFVSALLPYSLTKYLATLQFIATFYGIHPYLLAFLVIAIVCGLSIAYYSFSHTSLEENGNYILVPKLRLPIFLLMSVGTSLFFFYGYVSHTLVFSSFKHLFYFLFIWGISTFLVYHQALLKKWRSYQEKRG</sequence>
<feature type="transmembrane region" description="Helical" evidence="1">
    <location>
        <begin position="224"/>
        <end position="243"/>
    </location>
</feature>
<keyword evidence="3" id="KW-1185">Reference proteome</keyword>
<dbReference type="OrthoDB" id="2199746at2"/>
<protein>
    <recommendedName>
        <fullName evidence="4">ABC transporter permease</fullName>
    </recommendedName>
</protein>
<accession>S1N4G0</accession>
<feature type="transmembrane region" description="Helical" evidence="1">
    <location>
        <begin position="111"/>
        <end position="132"/>
    </location>
</feature>
<gene>
    <name evidence="2" type="ORF">I568_01680</name>
</gene>
<evidence type="ECO:0000256" key="1">
    <source>
        <dbReference type="SAM" id="Phobius"/>
    </source>
</evidence>
<evidence type="ECO:0000313" key="3">
    <source>
        <dbReference type="Proteomes" id="UP000014113"/>
    </source>
</evidence>
<dbReference type="InterPro" id="IPR053046">
    <property type="entry name" value="ABC-5_transporter"/>
</dbReference>
<dbReference type="PANTHER" id="PTHR39177:SF1">
    <property type="entry name" value="ABC TRANSPORTER PERMEASE YTRC-RELATED"/>
    <property type="match status" value="1"/>
</dbReference>
<feature type="transmembrane region" description="Helical" evidence="1">
    <location>
        <begin position="263"/>
        <end position="283"/>
    </location>
</feature>
<dbReference type="PANTHER" id="PTHR39177">
    <property type="entry name" value="ABC TRANSPORTER PERMEASE YTRC-RELATED"/>
    <property type="match status" value="1"/>
</dbReference>
<reference evidence="2 3" key="1">
    <citation type="submission" date="2013-03" db="EMBL/GenBank/DDBJ databases">
        <title>The Genome Sequence of Enterococcus columbae ATCC_51263 (PacBio/Illumina hybrid assembly).</title>
        <authorList>
            <consortium name="The Broad Institute Genomics Platform"/>
            <consortium name="The Broad Institute Genome Sequencing Center for Infectious Disease"/>
            <person name="Earl A."/>
            <person name="Russ C."/>
            <person name="Gilmore M."/>
            <person name="Surin D."/>
            <person name="Walker B."/>
            <person name="Young S."/>
            <person name="Zeng Q."/>
            <person name="Gargeya S."/>
            <person name="Fitzgerald M."/>
            <person name="Haas B."/>
            <person name="Abouelleil A."/>
            <person name="Allen A.W."/>
            <person name="Alvarado L."/>
            <person name="Arachchi H.M."/>
            <person name="Berlin A.M."/>
            <person name="Chapman S.B."/>
            <person name="Gainer-Dewar J."/>
            <person name="Goldberg J."/>
            <person name="Griggs A."/>
            <person name="Gujja S."/>
            <person name="Hansen M."/>
            <person name="Howarth C."/>
            <person name="Imamovic A."/>
            <person name="Ireland A."/>
            <person name="Larimer J."/>
            <person name="McCowan C."/>
            <person name="Murphy C."/>
            <person name="Pearson M."/>
            <person name="Poon T.W."/>
            <person name="Priest M."/>
            <person name="Roberts A."/>
            <person name="Saif S."/>
            <person name="Shea T."/>
            <person name="Sisk P."/>
            <person name="Sykes S."/>
            <person name="Wortman J."/>
            <person name="Nusbaum C."/>
            <person name="Birren B."/>
        </authorList>
    </citation>
    <scope>NUCLEOTIDE SEQUENCE [LARGE SCALE GENOMIC DNA]</scope>
    <source>
        <strain evidence="2 3">ATCC 51263</strain>
    </source>
</reference>
<feature type="transmembrane region" description="Helical" evidence="1">
    <location>
        <begin position="333"/>
        <end position="353"/>
    </location>
</feature>
<comment type="caution">
    <text evidence="2">The sequence shown here is derived from an EMBL/GenBank/DDBJ whole genome shotgun (WGS) entry which is preliminary data.</text>
</comment>
<name>S1N4G0_9ENTE</name>
<dbReference type="STRING" id="1121865.OMW_01060"/>
<dbReference type="PATRIC" id="fig|1121865.3.peg.1030"/>
<proteinExistence type="predicted"/>
<keyword evidence="1" id="KW-0812">Transmembrane</keyword>
<dbReference type="AlphaFoldDB" id="S1N4G0"/>